<dbReference type="GO" id="GO:0004983">
    <property type="term" value="F:neuropeptide Y receptor activity"/>
    <property type="evidence" value="ECO:0007669"/>
    <property type="project" value="InterPro"/>
</dbReference>
<comment type="subcellular location">
    <subcellularLocation>
        <location evidence="1">Membrane</location>
        <topology evidence="1">Multi-pass membrane protein</topology>
    </subcellularLocation>
</comment>
<dbReference type="PRINTS" id="PR00237">
    <property type="entry name" value="GPCRRHODOPSN"/>
</dbReference>
<comment type="similarity">
    <text evidence="2 9">Belongs to the G-protein coupled receptor 1 family.</text>
</comment>
<dbReference type="FunFam" id="1.20.1070.10:FF:000373">
    <property type="entry name" value="Neuropeptide F receptor"/>
    <property type="match status" value="1"/>
</dbReference>
<dbReference type="PROSITE" id="PS50262">
    <property type="entry name" value="G_PROTEIN_RECEP_F1_2"/>
    <property type="match status" value="1"/>
</dbReference>
<reference evidence="12 13" key="1">
    <citation type="journal article" date="2019" name="J. Hered.">
        <title>An Improved Genome Assembly for Drosophila navojoa, the Basal Species in the mojavensis Cluster.</title>
        <authorList>
            <person name="Vanderlinde T."/>
            <person name="Dupim E.G."/>
            <person name="Nazario-Yepiz N.O."/>
            <person name="Carvalho A.B."/>
        </authorList>
    </citation>
    <scope>NUCLEOTIDE SEQUENCE [LARGE SCALE GENOMIC DNA]</scope>
    <source>
        <strain evidence="12">Navoj_Jal97</strain>
        <tissue evidence="12">Whole organism</tissue>
    </source>
</reference>
<name>A0A484BHJ4_DRONA</name>
<proteinExistence type="inferred from homology"/>
<evidence type="ECO:0000313" key="13">
    <source>
        <dbReference type="Proteomes" id="UP000295192"/>
    </source>
</evidence>
<evidence type="ECO:0000256" key="9">
    <source>
        <dbReference type="RuleBase" id="RU000688"/>
    </source>
</evidence>
<dbReference type="GO" id="GO:0016020">
    <property type="term" value="C:membrane"/>
    <property type="evidence" value="ECO:0007669"/>
    <property type="project" value="UniProtKB-SubCell"/>
</dbReference>
<dbReference type="PANTHER" id="PTHR24235">
    <property type="entry name" value="NEUROPEPTIDE Y RECEPTOR"/>
    <property type="match status" value="1"/>
</dbReference>
<evidence type="ECO:0000256" key="2">
    <source>
        <dbReference type="ARBA" id="ARBA00010663"/>
    </source>
</evidence>
<keyword evidence="13" id="KW-1185">Reference proteome</keyword>
<dbReference type="OrthoDB" id="9046662at2759"/>
<dbReference type="CDD" id="cd15203">
    <property type="entry name" value="7tmA_NPYR-like"/>
    <property type="match status" value="1"/>
</dbReference>
<dbReference type="EMBL" id="LSRL02000035">
    <property type="protein sequence ID" value="TDG48228.1"/>
    <property type="molecule type" value="Genomic_DNA"/>
</dbReference>
<gene>
    <name evidence="12" type="ORF">AWZ03_005403</name>
</gene>
<dbReference type="InterPro" id="IPR000611">
    <property type="entry name" value="NPY_rcpt"/>
</dbReference>
<dbReference type="Pfam" id="PF00001">
    <property type="entry name" value="7tm_1"/>
    <property type="match status" value="1"/>
</dbReference>
<organism evidence="12 13">
    <name type="scientific">Drosophila navojoa</name>
    <name type="common">Fruit fly</name>
    <dbReference type="NCBI Taxonomy" id="7232"/>
    <lineage>
        <taxon>Eukaryota</taxon>
        <taxon>Metazoa</taxon>
        <taxon>Ecdysozoa</taxon>
        <taxon>Arthropoda</taxon>
        <taxon>Hexapoda</taxon>
        <taxon>Insecta</taxon>
        <taxon>Pterygota</taxon>
        <taxon>Neoptera</taxon>
        <taxon>Endopterygota</taxon>
        <taxon>Diptera</taxon>
        <taxon>Brachycera</taxon>
        <taxon>Muscomorpha</taxon>
        <taxon>Ephydroidea</taxon>
        <taxon>Drosophilidae</taxon>
        <taxon>Drosophila</taxon>
    </lineage>
</organism>
<dbReference type="InterPro" id="IPR000276">
    <property type="entry name" value="GPCR_Rhodpsn"/>
</dbReference>
<feature type="transmembrane region" description="Helical" evidence="10">
    <location>
        <begin position="346"/>
        <end position="368"/>
    </location>
</feature>
<feature type="domain" description="G-protein coupled receptors family 1 profile" evidence="11">
    <location>
        <begin position="132"/>
        <end position="402"/>
    </location>
</feature>
<evidence type="ECO:0000256" key="5">
    <source>
        <dbReference type="ARBA" id="ARBA00023040"/>
    </source>
</evidence>
<dbReference type="PROSITE" id="PS00237">
    <property type="entry name" value="G_PROTEIN_RECEP_F1_1"/>
    <property type="match status" value="1"/>
</dbReference>
<dbReference type="SMART" id="SM01381">
    <property type="entry name" value="7TM_GPCR_Srsx"/>
    <property type="match status" value="1"/>
</dbReference>
<dbReference type="PANTHER" id="PTHR24235:SF30">
    <property type="entry name" value="NEUROPEPTIDE F RECEPTOR"/>
    <property type="match status" value="1"/>
</dbReference>
<dbReference type="OMA" id="RMKRTNR"/>
<keyword evidence="4 10" id="KW-1133">Transmembrane helix</keyword>
<protein>
    <recommendedName>
        <fullName evidence="11">G-protein coupled receptors family 1 profile domain-containing protein</fullName>
    </recommendedName>
</protein>
<evidence type="ECO:0000256" key="8">
    <source>
        <dbReference type="ARBA" id="ARBA00023224"/>
    </source>
</evidence>
<feature type="transmembrane region" description="Helical" evidence="10">
    <location>
        <begin position="153"/>
        <end position="173"/>
    </location>
</feature>
<dbReference type="AlphaFoldDB" id="A0A484BHJ4"/>
<evidence type="ECO:0000256" key="7">
    <source>
        <dbReference type="ARBA" id="ARBA00023170"/>
    </source>
</evidence>
<feature type="transmembrane region" description="Helical" evidence="10">
    <location>
        <begin position="226"/>
        <end position="253"/>
    </location>
</feature>
<evidence type="ECO:0000256" key="6">
    <source>
        <dbReference type="ARBA" id="ARBA00023136"/>
    </source>
</evidence>
<keyword evidence="3 9" id="KW-0812">Transmembrane</keyword>
<evidence type="ECO:0000259" key="11">
    <source>
        <dbReference type="PROSITE" id="PS50262"/>
    </source>
</evidence>
<evidence type="ECO:0000256" key="10">
    <source>
        <dbReference type="SAM" id="Phobius"/>
    </source>
</evidence>
<evidence type="ECO:0000313" key="12">
    <source>
        <dbReference type="EMBL" id="TDG48228.1"/>
    </source>
</evidence>
<keyword evidence="6 10" id="KW-0472">Membrane</keyword>
<feature type="transmembrane region" description="Helical" evidence="10">
    <location>
        <begin position="193"/>
        <end position="214"/>
    </location>
</feature>
<comment type="caution">
    <text evidence="12">The sequence shown here is derived from an EMBL/GenBank/DDBJ whole genome shotgun (WGS) entry which is preliminary data.</text>
</comment>
<keyword evidence="8 9" id="KW-0807">Transducer</keyword>
<feature type="transmembrane region" description="Helical" evidence="10">
    <location>
        <begin position="288"/>
        <end position="311"/>
    </location>
</feature>
<dbReference type="InterPro" id="IPR017452">
    <property type="entry name" value="GPCR_Rhodpsn_7TM"/>
</dbReference>
<keyword evidence="5 9" id="KW-0297">G-protein coupled receptor</keyword>
<evidence type="ECO:0000256" key="1">
    <source>
        <dbReference type="ARBA" id="ARBA00004141"/>
    </source>
</evidence>
<dbReference type="PRINTS" id="PR01012">
    <property type="entry name" value="NRPEPTIDEYR"/>
</dbReference>
<evidence type="ECO:0000256" key="3">
    <source>
        <dbReference type="ARBA" id="ARBA00022692"/>
    </source>
</evidence>
<feature type="transmembrane region" description="Helical" evidence="10">
    <location>
        <begin position="114"/>
        <end position="141"/>
    </location>
</feature>
<dbReference type="STRING" id="7232.A0A484BHJ4"/>
<dbReference type="Gene3D" id="1.20.1070.10">
    <property type="entry name" value="Rhodopsin 7-helix transmembrane proteins"/>
    <property type="match status" value="1"/>
</dbReference>
<dbReference type="Proteomes" id="UP000295192">
    <property type="component" value="Unassembled WGS sequence"/>
</dbReference>
<feature type="transmembrane region" description="Helical" evidence="10">
    <location>
        <begin position="380"/>
        <end position="405"/>
    </location>
</feature>
<dbReference type="SUPFAM" id="SSF81321">
    <property type="entry name" value="Family A G protein-coupled receptor-like"/>
    <property type="match status" value="1"/>
</dbReference>
<sequence>MNRTEPGSQILSSAELYKVLSSDATFDTIGESRHLVNYPGLDAGAVYATNNNYDKLSSNYEDSSSSSSGSNGSSNDNMTMLLLNSTNNGSYVPAGMDPVLMDQYLHNRSIGSPWYHLLIAMYGVLIVFGAMGNIMVVIAVLRKPIMRTARNLFILNLAISDLLLCLVTMPLTLMELLSKFWPYGSCATLCKTIATLQALSIFVSTISITAIAFDRYQVIVYPTRDSLQFVGAVTILAGIWILALILASPLFIYKQLINMDMPLVLQQFGVPHRISYCIEDWPMSDGRFYYSIFSLCVQYLVPIVIVSIAYFGIYNKLKSRITVVAVQCSSQRKTERGRRMQRTNRLLISIAIIFGVSWLPLNFINLYADMQRPSAVTQRMLVAYAICHMIGMSSACSNPLLYGWLNDNFRSNVQAAATRRRRKHEADLSKGELQLLGKSAKRGLATSDGDCLGGVSIAATDFNARNGTRSAVTESVALTENPMPSELIILAPP</sequence>
<accession>A0A484BHJ4</accession>
<keyword evidence="7 9" id="KW-0675">Receptor</keyword>
<evidence type="ECO:0000256" key="4">
    <source>
        <dbReference type="ARBA" id="ARBA00022989"/>
    </source>
</evidence>